<dbReference type="AlphaFoldDB" id="A0A011UD61"/>
<dbReference type="Proteomes" id="UP000021369">
    <property type="component" value="Unassembled WGS sequence"/>
</dbReference>
<organism evidence="1 2">
    <name type="scientific">Ruminococcus albus SY3</name>
    <dbReference type="NCBI Taxonomy" id="1341156"/>
    <lineage>
        <taxon>Bacteria</taxon>
        <taxon>Bacillati</taxon>
        <taxon>Bacillota</taxon>
        <taxon>Clostridia</taxon>
        <taxon>Eubacteriales</taxon>
        <taxon>Oscillospiraceae</taxon>
        <taxon>Ruminococcus</taxon>
    </lineage>
</organism>
<protein>
    <submittedName>
        <fullName evidence="1">Uncharacterized protein</fullName>
    </submittedName>
</protein>
<dbReference type="EMBL" id="JEOB01000004">
    <property type="protein sequence ID" value="EXM38539.1"/>
    <property type="molecule type" value="Genomic_DNA"/>
</dbReference>
<name>A0A011UD61_RUMAL</name>
<comment type="caution">
    <text evidence="1">The sequence shown here is derived from an EMBL/GenBank/DDBJ whole genome shotgun (WGS) entry which is preliminary data.</text>
</comment>
<keyword evidence="2" id="KW-1185">Reference proteome</keyword>
<evidence type="ECO:0000313" key="2">
    <source>
        <dbReference type="Proteomes" id="UP000021369"/>
    </source>
</evidence>
<gene>
    <name evidence="1" type="ORF">RASY3_14550</name>
</gene>
<dbReference type="RefSeq" id="WP_037289357.1">
    <property type="nucleotide sequence ID" value="NZ_JEOB01000004.1"/>
</dbReference>
<proteinExistence type="predicted"/>
<reference evidence="1 2" key="1">
    <citation type="submission" date="2013-06" db="EMBL/GenBank/DDBJ databases">
        <title>Rumen cellulosomics: divergent fiber-degrading strategies revealed by comparative genome-wide analysis of six Ruminococcal strains.</title>
        <authorList>
            <person name="Dassa B."/>
            <person name="Borovok I."/>
            <person name="Lamed R."/>
            <person name="Flint H."/>
            <person name="Yeoman C.J."/>
            <person name="White B."/>
            <person name="Bayer E.A."/>
        </authorList>
    </citation>
    <scope>NUCLEOTIDE SEQUENCE [LARGE SCALE GENOMIC DNA]</scope>
    <source>
        <strain evidence="1 2">SY3</strain>
    </source>
</reference>
<sequence length="100" mass="11770">MGYVFNKEGKFEKSDKGEDNIYEAALQRLEDLLRIISDESELEVGYREEDDSWIVYEYFPEREQAIEFRDEKGNPVVAFTGIPYDIMTEILNKSDVWFVG</sequence>
<accession>A0A011UD61</accession>
<evidence type="ECO:0000313" key="1">
    <source>
        <dbReference type="EMBL" id="EXM38539.1"/>
    </source>
</evidence>